<dbReference type="PANTHER" id="PTHR21337">
    <property type="entry name" value="PHOSPHO-2-DEHYDRO-3-DEOXYHEPTONATE ALDOLASE 1, 2"/>
    <property type="match status" value="1"/>
</dbReference>
<comment type="similarity">
    <text evidence="1 3">Belongs to the class-II DAHP synthase family.</text>
</comment>
<evidence type="ECO:0000256" key="1">
    <source>
        <dbReference type="ARBA" id="ARBA00008911"/>
    </source>
</evidence>
<dbReference type="InterPro" id="IPR002480">
    <property type="entry name" value="DAHP_synth_2"/>
</dbReference>
<organism evidence="4 5">
    <name type="scientific">Sneathiella chinensis</name>
    <dbReference type="NCBI Taxonomy" id="349750"/>
    <lineage>
        <taxon>Bacteria</taxon>
        <taxon>Pseudomonadati</taxon>
        <taxon>Pseudomonadota</taxon>
        <taxon>Alphaproteobacteria</taxon>
        <taxon>Sneathiellales</taxon>
        <taxon>Sneathiellaceae</taxon>
        <taxon>Sneathiella</taxon>
    </lineage>
</organism>
<dbReference type="InterPro" id="IPR013785">
    <property type="entry name" value="Aldolase_TIM"/>
</dbReference>
<evidence type="ECO:0000256" key="2">
    <source>
        <dbReference type="ARBA" id="ARBA00022679"/>
    </source>
</evidence>
<dbReference type="PANTHER" id="PTHR21337:SF0">
    <property type="entry name" value="PHOSPHO-2-DEHYDRO-3-DEOXYHEPTONATE ALDOLASE"/>
    <property type="match status" value="1"/>
</dbReference>
<dbReference type="Pfam" id="PF01474">
    <property type="entry name" value="DAHP_synth_2"/>
    <property type="match status" value="1"/>
</dbReference>
<gene>
    <name evidence="4" type="ORF">GCM10007924_22410</name>
</gene>
<dbReference type="Proteomes" id="UP001161409">
    <property type="component" value="Unassembled WGS sequence"/>
</dbReference>
<sequence>MSNQWTPESWRNKTIRQVPTYFDTEALKSVEEDLQSFPPLVFAGEARSLKKKLADVAAGRAFLLQGGDCAESFSEFHPNNIRDTFKVLLQMAVVLTFGANRPVVKVGRLAGQFAKPRSSDTEVVDGVELPSYRGDIINGFDFTEEARVPDPKRMLTAYSQAASTLNLLRAFAQGGYADLHQVHRWNMGFVASRPQGERYKEMADRIHDALAFMEACGVNSNNAPEMSKTDFYTSHEALLLNYEQALTRVDSTSGAYYDTSAHMLWIGDRTRDPDEAHVEFLSGVANPIAVKAGPTQTPENLLRLLDKLNPENEEGRMTVICRFGAGEVEKHLPALIRKIEAEGRNVVWSCDPMHGNTIKSSTGYKTRPFDRILAEVREFFMVHKAEGTHAGGVHFEMTGKDVTECLGGAFEVTEELLSDRYHTACDPRLNANQALELAFLIAEMLKDERGRGELAATAS</sequence>
<keyword evidence="5" id="KW-1185">Reference proteome</keyword>
<dbReference type="SUPFAM" id="SSF51569">
    <property type="entry name" value="Aldolase"/>
    <property type="match status" value="1"/>
</dbReference>
<reference evidence="4" key="2">
    <citation type="submission" date="2023-01" db="EMBL/GenBank/DDBJ databases">
        <title>Draft genome sequence of Sneathiella chinensis strain NBRC 103408.</title>
        <authorList>
            <person name="Sun Q."/>
            <person name="Mori K."/>
        </authorList>
    </citation>
    <scope>NUCLEOTIDE SEQUENCE</scope>
    <source>
        <strain evidence="4">NBRC 103408</strain>
    </source>
</reference>
<evidence type="ECO:0000313" key="4">
    <source>
        <dbReference type="EMBL" id="GLQ07020.1"/>
    </source>
</evidence>
<evidence type="ECO:0000313" key="5">
    <source>
        <dbReference type="Proteomes" id="UP001161409"/>
    </source>
</evidence>
<protein>
    <recommendedName>
        <fullName evidence="3">Phospho-2-dehydro-3-deoxyheptonate aldolase</fullName>
        <ecNumber evidence="3">2.5.1.54</ecNumber>
    </recommendedName>
</protein>
<comment type="catalytic activity">
    <reaction evidence="3">
        <text>D-erythrose 4-phosphate + phosphoenolpyruvate + H2O = 7-phospho-2-dehydro-3-deoxy-D-arabino-heptonate + phosphate</text>
        <dbReference type="Rhea" id="RHEA:14717"/>
        <dbReference type="ChEBI" id="CHEBI:15377"/>
        <dbReference type="ChEBI" id="CHEBI:16897"/>
        <dbReference type="ChEBI" id="CHEBI:43474"/>
        <dbReference type="ChEBI" id="CHEBI:58394"/>
        <dbReference type="ChEBI" id="CHEBI:58702"/>
        <dbReference type="EC" id="2.5.1.54"/>
    </reaction>
</comment>
<dbReference type="RefSeq" id="WP_169561106.1">
    <property type="nucleotide sequence ID" value="NZ_BSNF01000008.1"/>
</dbReference>
<accession>A0ABQ5U4C9</accession>
<name>A0ABQ5U4C9_9PROT</name>
<reference evidence="4" key="1">
    <citation type="journal article" date="2014" name="Int. J. Syst. Evol. Microbiol.">
        <title>Complete genome of a new Firmicutes species belonging to the dominant human colonic microbiota ('Ruminococcus bicirculans') reveals two chromosomes and a selective capacity to utilize plant glucans.</title>
        <authorList>
            <consortium name="NISC Comparative Sequencing Program"/>
            <person name="Wegmann U."/>
            <person name="Louis P."/>
            <person name="Goesmann A."/>
            <person name="Henrissat B."/>
            <person name="Duncan S.H."/>
            <person name="Flint H.J."/>
        </authorList>
    </citation>
    <scope>NUCLEOTIDE SEQUENCE</scope>
    <source>
        <strain evidence="4">NBRC 103408</strain>
    </source>
</reference>
<dbReference type="EC" id="2.5.1.54" evidence="3"/>
<dbReference type="EMBL" id="BSNF01000008">
    <property type="protein sequence ID" value="GLQ07020.1"/>
    <property type="molecule type" value="Genomic_DNA"/>
</dbReference>
<keyword evidence="2 3" id="KW-0808">Transferase</keyword>
<proteinExistence type="inferred from homology"/>
<dbReference type="NCBIfam" id="TIGR01358">
    <property type="entry name" value="DAHP_synth_II"/>
    <property type="match status" value="1"/>
</dbReference>
<comment type="caution">
    <text evidence="4">The sequence shown here is derived from an EMBL/GenBank/DDBJ whole genome shotgun (WGS) entry which is preliminary data.</text>
</comment>
<evidence type="ECO:0000256" key="3">
    <source>
        <dbReference type="RuleBase" id="RU363071"/>
    </source>
</evidence>
<dbReference type="Gene3D" id="3.20.20.70">
    <property type="entry name" value="Aldolase class I"/>
    <property type="match status" value="1"/>
</dbReference>